<sequence>MRRDFIKLPVPDYFTTNRVLTGESDCTCIVYIPDRNPLNRMRPLVSLLYCTTLPRISVSCQASLFPFFNIAALFSSCAVCHCNVDQD</sequence>
<name>A0ABX3NLV2_9BACT</name>
<gene>
    <name evidence="1" type="ORF">A4D02_17730</name>
</gene>
<reference evidence="1 2" key="1">
    <citation type="submission" date="2016-04" db="EMBL/GenBank/DDBJ databases">
        <authorList>
            <person name="Chen L."/>
            <person name="Zhuang W."/>
            <person name="Wang G."/>
        </authorList>
    </citation>
    <scope>NUCLEOTIDE SEQUENCE [LARGE SCALE GENOMIC DNA]</scope>
    <source>
        <strain evidence="2">GR20</strain>
    </source>
</reference>
<comment type="caution">
    <text evidence="1">The sequence shown here is derived from an EMBL/GenBank/DDBJ whole genome shotgun (WGS) entry which is preliminary data.</text>
</comment>
<dbReference type="EMBL" id="LWBO01000084">
    <property type="protein sequence ID" value="OQP39167.1"/>
    <property type="molecule type" value="Genomic_DNA"/>
</dbReference>
<proteinExistence type="predicted"/>
<organism evidence="1 2">
    <name type="scientific">Niastella koreensis</name>
    <dbReference type="NCBI Taxonomy" id="354356"/>
    <lineage>
        <taxon>Bacteria</taxon>
        <taxon>Pseudomonadati</taxon>
        <taxon>Bacteroidota</taxon>
        <taxon>Chitinophagia</taxon>
        <taxon>Chitinophagales</taxon>
        <taxon>Chitinophagaceae</taxon>
        <taxon>Niastella</taxon>
    </lineage>
</organism>
<keyword evidence="2" id="KW-1185">Reference proteome</keyword>
<evidence type="ECO:0000313" key="1">
    <source>
        <dbReference type="EMBL" id="OQP39167.1"/>
    </source>
</evidence>
<protein>
    <submittedName>
        <fullName evidence="1">Uncharacterized protein</fullName>
    </submittedName>
</protein>
<dbReference type="Proteomes" id="UP000192277">
    <property type="component" value="Unassembled WGS sequence"/>
</dbReference>
<evidence type="ECO:0000313" key="2">
    <source>
        <dbReference type="Proteomes" id="UP000192277"/>
    </source>
</evidence>
<accession>A0ABX3NLV2</accession>